<dbReference type="Proteomes" id="UP000604001">
    <property type="component" value="Unassembled WGS sequence"/>
</dbReference>
<sequence>MSSERPRPRRAVGAGTGRPARLVALICLAGLGLTVSAALAAAHADRTTEERLLEVQTQQAASVLAAAISAIEAPLRSALDLDRGAGGGERGRAAVAELLDQDVAADATYVSASLWRADGGAPTRVLALGGAPALRPDDPAMRGFLQRALRAGTTVVRRVAAADGTRIAYALADPASGAVVHVERAIPADRRAPVDRDSAYAGLSYAIYLGHTTRTRDMATTNVDPATLPLDGDVTSRTTIPFGDTALTLVTAPRTHLGSALSARLPWLLLLGGLLLTGLAVLVATKLTRARATAEADTATIRALYERVDTVFGEQRELFVALQRALLPPADPHIPQLEVAAEYVAGAIGIDIGGDWYSVLRLDEDRFAFVVGDVSGRGVEAVAEMARARFTLRAYLVDGDSPATALMKCARQFDVVADGHIITALVAVGSHRTGAITVADAGHPPPLLAAADGVDYVSVPVGPPLGFGASAYDETTFTLATGATLLCYTDGLVERRGEDIDTGLDRLVRTVTDLGDQPLPRLIGRVLAEMRDDGAPDDTAVLALRRTTVDDDTSAEPGVVTAPPAAHLAPAPPD</sequence>
<protein>
    <submittedName>
        <fullName evidence="5">Serine/threonine-protein phosphatase</fullName>
    </submittedName>
</protein>
<dbReference type="Pfam" id="PF07228">
    <property type="entry name" value="SpoIIE"/>
    <property type="match status" value="1"/>
</dbReference>
<name>A0ABR6UBR7_9ACTN</name>
<evidence type="ECO:0000256" key="3">
    <source>
        <dbReference type="SAM" id="SignalP"/>
    </source>
</evidence>
<dbReference type="SUPFAM" id="SSF81606">
    <property type="entry name" value="PP2C-like"/>
    <property type="match status" value="1"/>
</dbReference>
<keyword evidence="6" id="KW-1185">Reference proteome</keyword>
<keyword evidence="3" id="KW-0732">Signal</keyword>
<feature type="compositionally biased region" description="Low complexity" evidence="2">
    <location>
        <begin position="562"/>
        <end position="574"/>
    </location>
</feature>
<dbReference type="PANTHER" id="PTHR43156">
    <property type="entry name" value="STAGE II SPORULATION PROTEIN E-RELATED"/>
    <property type="match status" value="1"/>
</dbReference>
<gene>
    <name evidence="5" type="ORF">H7344_16375</name>
</gene>
<dbReference type="Gene3D" id="3.60.40.10">
    <property type="entry name" value="PPM-type phosphatase domain"/>
    <property type="match status" value="1"/>
</dbReference>
<proteinExistence type="predicted"/>
<feature type="region of interest" description="Disordered" evidence="2">
    <location>
        <begin position="548"/>
        <end position="574"/>
    </location>
</feature>
<dbReference type="InterPro" id="IPR001932">
    <property type="entry name" value="PPM-type_phosphatase-like_dom"/>
</dbReference>
<feature type="signal peptide" evidence="3">
    <location>
        <begin position="1"/>
        <end position="40"/>
    </location>
</feature>
<dbReference type="EMBL" id="JACMYC010000013">
    <property type="protein sequence ID" value="MBC2961876.1"/>
    <property type="molecule type" value="Genomic_DNA"/>
</dbReference>
<evidence type="ECO:0000313" key="5">
    <source>
        <dbReference type="EMBL" id="MBC2961876.1"/>
    </source>
</evidence>
<feature type="domain" description="PPM-type phosphatase" evidence="4">
    <location>
        <begin position="334"/>
        <end position="546"/>
    </location>
</feature>
<dbReference type="RefSeq" id="WP_186347080.1">
    <property type="nucleotide sequence ID" value="NZ_BMMR01000010.1"/>
</dbReference>
<dbReference type="InterPro" id="IPR052016">
    <property type="entry name" value="Bact_Sigma-Reg"/>
</dbReference>
<dbReference type="SMART" id="SM00331">
    <property type="entry name" value="PP2C_SIG"/>
    <property type="match status" value="1"/>
</dbReference>
<dbReference type="PANTHER" id="PTHR43156:SF2">
    <property type="entry name" value="STAGE II SPORULATION PROTEIN E"/>
    <property type="match status" value="1"/>
</dbReference>
<organism evidence="5 6">
    <name type="scientific">Nocardioides deserti</name>
    <dbReference type="NCBI Taxonomy" id="1588644"/>
    <lineage>
        <taxon>Bacteria</taxon>
        <taxon>Bacillati</taxon>
        <taxon>Actinomycetota</taxon>
        <taxon>Actinomycetes</taxon>
        <taxon>Propionibacteriales</taxon>
        <taxon>Nocardioidaceae</taxon>
        <taxon>Nocardioides</taxon>
    </lineage>
</organism>
<evidence type="ECO:0000313" key="6">
    <source>
        <dbReference type="Proteomes" id="UP000604001"/>
    </source>
</evidence>
<keyword evidence="1" id="KW-0378">Hydrolase</keyword>
<accession>A0ABR6UBR7</accession>
<comment type="caution">
    <text evidence="5">The sequence shown here is derived from an EMBL/GenBank/DDBJ whole genome shotgun (WGS) entry which is preliminary data.</text>
</comment>
<feature type="chain" id="PRO_5046973359" evidence="3">
    <location>
        <begin position="41"/>
        <end position="574"/>
    </location>
</feature>
<reference evidence="5 6" key="1">
    <citation type="submission" date="2020-08" db="EMBL/GenBank/DDBJ databases">
        <title>novel species in genus Nocardioides.</title>
        <authorList>
            <person name="Zhang G."/>
        </authorList>
    </citation>
    <scope>NUCLEOTIDE SEQUENCE [LARGE SCALE GENOMIC DNA]</scope>
    <source>
        <strain evidence="5 6">SC8A-24</strain>
    </source>
</reference>
<evidence type="ECO:0000259" key="4">
    <source>
        <dbReference type="SMART" id="SM00331"/>
    </source>
</evidence>
<evidence type="ECO:0000256" key="1">
    <source>
        <dbReference type="ARBA" id="ARBA00022801"/>
    </source>
</evidence>
<evidence type="ECO:0000256" key="2">
    <source>
        <dbReference type="SAM" id="MobiDB-lite"/>
    </source>
</evidence>
<dbReference type="InterPro" id="IPR036457">
    <property type="entry name" value="PPM-type-like_dom_sf"/>
</dbReference>